<organism evidence="2 3">
    <name type="scientific">Amycolatopsis magusensis</name>
    <dbReference type="NCBI Taxonomy" id="882444"/>
    <lineage>
        <taxon>Bacteria</taxon>
        <taxon>Bacillati</taxon>
        <taxon>Actinomycetota</taxon>
        <taxon>Actinomycetes</taxon>
        <taxon>Pseudonocardiales</taxon>
        <taxon>Pseudonocardiaceae</taxon>
        <taxon>Amycolatopsis</taxon>
    </lineage>
</organism>
<feature type="domain" description="AB hydrolase-1" evidence="1">
    <location>
        <begin position="33"/>
        <end position="202"/>
    </location>
</feature>
<evidence type="ECO:0000313" key="2">
    <source>
        <dbReference type="EMBL" id="MBP2184217.1"/>
    </source>
</evidence>
<name>A0ABS4PXQ5_9PSEU</name>
<dbReference type="Pfam" id="PF12697">
    <property type="entry name" value="Abhydrolase_6"/>
    <property type="match status" value="1"/>
</dbReference>
<dbReference type="RefSeq" id="WP_308158905.1">
    <property type="nucleotide sequence ID" value="NZ_JAGGMS010000001.1"/>
</dbReference>
<dbReference type="SUPFAM" id="SSF53474">
    <property type="entry name" value="alpha/beta-Hydrolases"/>
    <property type="match status" value="1"/>
</dbReference>
<comment type="caution">
    <text evidence="2">The sequence shown here is derived from an EMBL/GenBank/DDBJ whole genome shotgun (WGS) entry which is preliminary data.</text>
</comment>
<dbReference type="EMBL" id="JAGGMS010000001">
    <property type="protein sequence ID" value="MBP2184217.1"/>
    <property type="molecule type" value="Genomic_DNA"/>
</dbReference>
<dbReference type="Proteomes" id="UP000741013">
    <property type="component" value="Unassembled WGS sequence"/>
</dbReference>
<evidence type="ECO:0000259" key="1">
    <source>
        <dbReference type="Pfam" id="PF12697"/>
    </source>
</evidence>
<keyword evidence="3" id="KW-1185">Reference proteome</keyword>
<gene>
    <name evidence="2" type="ORF">JOM49_005743</name>
</gene>
<proteinExistence type="predicted"/>
<reference evidence="2 3" key="1">
    <citation type="submission" date="2021-03" db="EMBL/GenBank/DDBJ databases">
        <title>Sequencing the genomes of 1000 actinobacteria strains.</title>
        <authorList>
            <person name="Klenk H.-P."/>
        </authorList>
    </citation>
    <scope>NUCLEOTIDE SEQUENCE [LARGE SCALE GENOMIC DNA]</scope>
    <source>
        <strain evidence="2 3">DSM 45510</strain>
    </source>
</reference>
<evidence type="ECO:0000313" key="3">
    <source>
        <dbReference type="Proteomes" id="UP000741013"/>
    </source>
</evidence>
<dbReference type="Gene3D" id="3.40.50.1820">
    <property type="entry name" value="alpha/beta hydrolase"/>
    <property type="match status" value="1"/>
</dbReference>
<protein>
    <submittedName>
        <fullName evidence="2">Pimeloyl-ACP methyl ester carboxylesterase</fullName>
    </submittedName>
</protein>
<dbReference type="InterPro" id="IPR000073">
    <property type="entry name" value="AB_hydrolase_1"/>
</dbReference>
<accession>A0ABS4PXQ5</accession>
<sequence>MGVAKGRLVTELRFAARELGVRSPGDAGAGLGVLLVPGFGCGDWTLALTRKWLRRRGYRPARAHIGLNVGCTTEMVDRVEQRAEQHARATGGPIVLLGQSRGGWLARLLASRRPELVRALVTAGSPVLDPLSANPRVIRHARMLTKLSAMGLPGLLDDECFSGDCYEENVRALASPLPRGMPALAVYSRADRVAPWKSCLDPSAECVEIASSHFDMALTPAFYAVLEPRLAAWSAVHESVHHNSSR</sequence>
<dbReference type="InterPro" id="IPR029058">
    <property type="entry name" value="AB_hydrolase_fold"/>
</dbReference>